<feature type="compositionally biased region" description="Polar residues" evidence="1">
    <location>
        <begin position="140"/>
        <end position="155"/>
    </location>
</feature>
<evidence type="ECO:0000313" key="2">
    <source>
        <dbReference type="EnsemblPlants" id="Kaladp0016s0296.1.v1.1.CDS.1"/>
    </source>
</evidence>
<protein>
    <submittedName>
        <fullName evidence="2">Uncharacterized protein</fullName>
    </submittedName>
</protein>
<evidence type="ECO:0000313" key="3">
    <source>
        <dbReference type="Proteomes" id="UP000594263"/>
    </source>
</evidence>
<feature type="compositionally biased region" description="Low complexity" evidence="1">
    <location>
        <begin position="115"/>
        <end position="124"/>
    </location>
</feature>
<accession>A0A7N0T0Q0</accession>
<name>A0A7N0T0Q0_KALFE</name>
<feature type="compositionally biased region" description="Basic residues" evidence="1">
    <location>
        <begin position="210"/>
        <end position="221"/>
    </location>
</feature>
<organism evidence="2 3">
    <name type="scientific">Kalanchoe fedtschenkoi</name>
    <name type="common">Lavender scallops</name>
    <name type="synonym">South American air plant</name>
    <dbReference type="NCBI Taxonomy" id="63787"/>
    <lineage>
        <taxon>Eukaryota</taxon>
        <taxon>Viridiplantae</taxon>
        <taxon>Streptophyta</taxon>
        <taxon>Embryophyta</taxon>
        <taxon>Tracheophyta</taxon>
        <taxon>Spermatophyta</taxon>
        <taxon>Magnoliopsida</taxon>
        <taxon>eudicotyledons</taxon>
        <taxon>Gunneridae</taxon>
        <taxon>Pentapetalae</taxon>
        <taxon>Saxifragales</taxon>
        <taxon>Crassulaceae</taxon>
        <taxon>Kalanchoe</taxon>
    </lineage>
</organism>
<sequence length="310" mass="34370">MINDSEINDAGLETRATLGDRANPILLSDTDTDQDKELAKIADCTVGIRHAEGETVIEKNSVSCSADPTCRSRRLNMSQAQRSSLHTYQELSKNVFKHTPASVLLADLVNHRRATSSTLSTTNSRNDGKLPRERRRRRCGQNNPASASNPRFQDSISDENNKATSTVPAQDVSAEISSLEDLSANPTFLKSHTRGKSCIADIGSRDQARSARKNRSPKRKQTQNLPSEGNAMVQQQNESHSTSTGNFEWFHIVPHIDAIWEYLVSVDDIAEKLKDLDINGETGIQRQQCSALGPYGTSYQTKSILECRWN</sequence>
<evidence type="ECO:0000256" key="1">
    <source>
        <dbReference type="SAM" id="MobiDB-lite"/>
    </source>
</evidence>
<dbReference type="Proteomes" id="UP000594263">
    <property type="component" value="Unplaced"/>
</dbReference>
<reference evidence="2" key="1">
    <citation type="submission" date="2021-01" db="UniProtKB">
        <authorList>
            <consortium name="EnsemblPlants"/>
        </authorList>
    </citation>
    <scope>IDENTIFICATION</scope>
</reference>
<dbReference type="EnsemblPlants" id="Kaladp0016s0296.1.v1.1">
    <property type="protein sequence ID" value="Kaladp0016s0296.1.v1.1.CDS.1"/>
    <property type="gene ID" value="Kaladp0016s0296.v1.1"/>
</dbReference>
<feature type="region of interest" description="Disordered" evidence="1">
    <location>
        <begin position="199"/>
        <end position="241"/>
    </location>
</feature>
<proteinExistence type="predicted"/>
<feature type="region of interest" description="Disordered" evidence="1">
    <location>
        <begin position="115"/>
        <end position="169"/>
    </location>
</feature>
<keyword evidence="3" id="KW-1185">Reference proteome</keyword>
<dbReference type="Gramene" id="Kaladp0016s0296.1.v1.1">
    <property type="protein sequence ID" value="Kaladp0016s0296.1.v1.1.CDS.1"/>
    <property type="gene ID" value="Kaladp0016s0296.v1.1"/>
</dbReference>
<feature type="compositionally biased region" description="Polar residues" evidence="1">
    <location>
        <begin position="222"/>
        <end position="241"/>
    </location>
</feature>
<dbReference type="AlphaFoldDB" id="A0A7N0T0Q0"/>